<dbReference type="AlphaFoldDB" id="A0A367G567"/>
<dbReference type="PANTHER" id="PTHR30040:SF2">
    <property type="entry name" value="FAD:PROTEIN FMN TRANSFERASE"/>
    <property type="match status" value="1"/>
</dbReference>
<dbReference type="GO" id="GO:0016740">
    <property type="term" value="F:transferase activity"/>
    <property type="evidence" value="ECO:0007669"/>
    <property type="project" value="UniProtKB-UniRule"/>
</dbReference>
<dbReference type="GO" id="GO:0046872">
    <property type="term" value="F:metal ion binding"/>
    <property type="evidence" value="ECO:0007669"/>
    <property type="project" value="UniProtKB-UniRule"/>
</dbReference>
<keyword evidence="12" id="KW-0812">Transmembrane</keyword>
<keyword evidence="4 10" id="KW-0808">Transferase</keyword>
<keyword evidence="12" id="KW-0472">Membrane</keyword>
<dbReference type="InterPro" id="IPR003374">
    <property type="entry name" value="ApbE-like_sf"/>
</dbReference>
<evidence type="ECO:0000256" key="6">
    <source>
        <dbReference type="ARBA" id="ARBA00022827"/>
    </source>
</evidence>
<keyword evidence="3 10" id="KW-0285">Flavoprotein</keyword>
<feature type="binding site" evidence="11">
    <location>
        <position position="214"/>
    </location>
    <ligand>
        <name>Mg(2+)</name>
        <dbReference type="ChEBI" id="CHEBI:18420"/>
    </ligand>
</feature>
<evidence type="ECO:0000256" key="3">
    <source>
        <dbReference type="ARBA" id="ARBA00022630"/>
    </source>
</evidence>
<evidence type="ECO:0000256" key="8">
    <source>
        <dbReference type="ARBA" id="ARBA00031306"/>
    </source>
</evidence>
<evidence type="ECO:0000256" key="12">
    <source>
        <dbReference type="SAM" id="Phobius"/>
    </source>
</evidence>
<dbReference type="RefSeq" id="WP_114001820.1">
    <property type="nucleotide sequence ID" value="NZ_PSQG01000005.1"/>
</dbReference>
<dbReference type="EC" id="2.7.1.180" evidence="1 10"/>
<gene>
    <name evidence="13" type="ORF">C4886_04840</name>
</gene>
<dbReference type="PANTHER" id="PTHR30040">
    <property type="entry name" value="THIAMINE BIOSYNTHESIS LIPOPROTEIN APBE"/>
    <property type="match status" value="1"/>
</dbReference>
<comment type="similarity">
    <text evidence="10">Belongs to the ApbE family.</text>
</comment>
<reference evidence="13 14" key="1">
    <citation type="submission" date="2018-02" db="EMBL/GenBank/DDBJ databases">
        <title>Complete genome sequencing of Faecalibacterium prausnitzii strains isolated from the human gut.</title>
        <authorList>
            <person name="Fitzgerald B.C."/>
            <person name="Shkoporov A.N."/>
            <person name="Ross P.R."/>
            <person name="Hill C."/>
        </authorList>
    </citation>
    <scope>NUCLEOTIDE SEQUENCE [LARGE SCALE GENOMIC DNA]</scope>
    <source>
        <strain evidence="13 14">APC942/31-1</strain>
    </source>
</reference>
<keyword evidence="5 10" id="KW-0479">Metal-binding</keyword>
<comment type="caution">
    <text evidence="13">The sequence shown here is derived from an EMBL/GenBank/DDBJ whole genome shotgun (WGS) entry which is preliminary data.</text>
</comment>
<dbReference type="InterPro" id="IPR024932">
    <property type="entry name" value="ApbE"/>
</dbReference>
<dbReference type="Gene3D" id="3.10.520.10">
    <property type="entry name" value="ApbE-like domains"/>
    <property type="match status" value="1"/>
</dbReference>
<dbReference type="EMBL" id="PSQG01000005">
    <property type="protein sequence ID" value="RCH45236.1"/>
    <property type="molecule type" value="Genomic_DNA"/>
</dbReference>
<feature type="transmembrane region" description="Helical" evidence="12">
    <location>
        <begin position="17"/>
        <end position="35"/>
    </location>
</feature>
<evidence type="ECO:0000256" key="9">
    <source>
        <dbReference type="ARBA" id="ARBA00048540"/>
    </source>
</evidence>
<feature type="binding site" evidence="11">
    <location>
        <position position="332"/>
    </location>
    <ligand>
        <name>Mg(2+)</name>
        <dbReference type="ChEBI" id="CHEBI:18420"/>
    </ligand>
</feature>
<evidence type="ECO:0000256" key="11">
    <source>
        <dbReference type="PIRSR" id="PIRSR006268-2"/>
    </source>
</evidence>
<keyword evidence="6 10" id="KW-0274">FAD</keyword>
<evidence type="ECO:0000256" key="5">
    <source>
        <dbReference type="ARBA" id="ARBA00022723"/>
    </source>
</evidence>
<protein>
    <recommendedName>
        <fullName evidence="2 10">FAD:protein FMN transferase</fullName>
        <ecNumber evidence="1 10">2.7.1.180</ecNumber>
    </recommendedName>
    <alternativeName>
        <fullName evidence="8 10">Flavin transferase</fullName>
    </alternativeName>
</protein>
<dbReference type="Proteomes" id="UP000253208">
    <property type="component" value="Unassembled WGS sequence"/>
</dbReference>
<sequence length="379" mass="41595">MSTYFFHSKRNRSHSRFFYLILCTVLVCPMLLFTGCENITDADTSITGNEPISISSIKLNTAVQITIYDSQDKALLDDCLALCDKYELVFSRTNENSELYKLNHRISDSAVSNQTIETQTTPYQVNGTTNTWHISEYLAALLSEGLDITRESDGAFDIAIAPLTSLWDFTAEDPKASDDADIQKVLPLCSSDGVTIDGQDITLPSDDIQFDVGAIAKGYIADRLKDFLVKKGVNSAIINLGGNVLCIGSKPNGTPFKIGIQKPFADRNETEAVMDIAGKSVVSSGIYERCFKQGGKLYHHILNPQTGYPYDNGLISVTIISDQSVDGDALSTTCFALGLEDGLKFAEKKGVQAVFITEDYELHYTDGFQDEINVTDVES</sequence>
<evidence type="ECO:0000256" key="10">
    <source>
        <dbReference type="PIRNR" id="PIRNR006268"/>
    </source>
</evidence>
<comment type="cofactor">
    <cofactor evidence="11">
        <name>Mg(2+)</name>
        <dbReference type="ChEBI" id="CHEBI:18420"/>
    </cofactor>
    <cofactor evidence="11">
        <name>Mn(2+)</name>
        <dbReference type="ChEBI" id="CHEBI:29035"/>
    </cofactor>
    <text evidence="11">Magnesium. Can also use manganese.</text>
</comment>
<name>A0A367G567_9FIRM</name>
<accession>A0A367G567</accession>
<feature type="binding site" evidence="11">
    <location>
        <position position="328"/>
    </location>
    <ligand>
        <name>Mg(2+)</name>
        <dbReference type="ChEBI" id="CHEBI:18420"/>
    </ligand>
</feature>
<evidence type="ECO:0000313" key="13">
    <source>
        <dbReference type="EMBL" id="RCH45236.1"/>
    </source>
</evidence>
<dbReference type="SUPFAM" id="SSF143631">
    <property type="entry name" value="ApbE-like"/>
    <property type="match status" value="1"/>
</dbReference>
<dbReference type="PIRSF" id="PIRSF006268">
    <property type="entry name" value="ApbE"/>
    <property type="match status" value="1"/>
</dbReference>
<organism evidence="13 14">
    <name type="scientific">Blautia obeum</name>
    <dbReference type="NCBI Taxonomy" id="40520"/>
    <lineage>
        <taxon>Bacteria</taxon>
        <taxon>Bacillati</taxon>
        <taxon>Bacillota</taxon>
        <taxon>Clostridia</taxon>
        <taxon>Lachnospirales</taxon>
        <taxon>Lachnospiraceae</taxon>
        <taxon>Blautia</taxon>
    </lineage>
</organism>
<comment type="catalytic activity">
    <reaction evidence="9 10">
        <text>L-threonyl-[protein] + FAD = FMN-L-threonyl-[protein] + AMP + H(+)</text>
        <dbReference type="Rhea" id="RHEA:36847"/>
        <dbReference type="Rhea" id="RHEA-COMP:11060"/>
        <dbReference type="Rhea" id="RHEA-COMP:11061"/>
        <dbReference type="ChEBI" id="CHEBI:15378"/>
        <dbReference type="ChEBI" id="CHEBI:30013"/>
        <dbReference type="ChEBI" id="CHEBI:57692"/>
        <dbReference type="ChEBI" id="CHEBI:74257"/>
        <dbReference type="ChEBI" id="CHEBI:456215"/>
        <dbReference type="EC" id="2.7.1.180"/>
    </reaction>
</comment>
<evidence type="ECO:0000256" key="1">
    <source>
        <dbReference type="ARBA" id="ARBA00011955"/>
    </source>
</evidence>
<keyword evidence="12" id="KW-1133">Transmembrane helix</keyword>
<evidence type="ECO:0000313" key="14">
    <source>
        <dbReference type="Proteomes" id="UP000253208"/>
    </source>
</evidence>
<dbReference type="Pfam" id="PF02424">
    <property type="entry name" value="ApbE"/>
    <property type="match status" value="1"/>
</dbReference>
<proteinExistence type="inferred from homology"/>
<keyword evidence="7 10" id="KW-0460">Magnesium</keyword>
<evidence type="ECO:0000256" key="4">
    <source>
        <dbReference type="ARBA" id="ARBA00022679"/>
    </source>
</evidence>
<evidence type="ECO:0000256" key="2">
    <source>
        <dbReference type="ARBA" id="ARBA00016337"/>
    </source>
</evidence>
<evidence type="ECO:0000256" key="7">
    <source>
        <dbReference type="ARBA" id="ARBA00022842"/>
    </source>
</evidence>